<reference evidence="1" key="1">
    <citation type="journal article" date="2023" name="G3 (Bethesda)">
        <title>Whole genome assembly and annotation of the endangered Caribbean coral Acropora cervicornis.</title>
        <authorList>
            <person name="Selwyn J.D."/>
            <person name="Vollmer S.V."/>
        </authorList>
    </citation>
    <scope>NUCLEOTIDE SEQUENCE</scope>
    <source>
        <strain evidence="1">K2</strain>
    </source>
</reference>
<evidence type="ECO:0000313" key="1">
    <source>
        <dbReference type="EMBL" id="KAK2549422.1"/>
    </source>
</evidence>
<comment type="caution">
    <text evidence="1">The sequence shown here is derived from an EMBL/GenBank/DDBJ whole genome shotgun (WGS) entry which is preliminary data.</text>
</comment>
<keyword evidence="2" id="KW-1185">Reference proteome</keyword>
<sequence length="850" mass="97534">MKSIVLKAIILHLSTNQVPSHANKVKLEERGLIIHEFPFDRRRTPLDLKRSIDYLKACCGTLVIPKLAKGSPISAVFGARHCKPSSQQIAEDHAARLKDPENPAINKSLRTATLLTCIGSDALDVYEGLEFDSEDDKQDIDIVLQKLQRYCFGETNEIYERYRFNKRDQEPNESLDAYVTALRTLAKTCNFGVLENSLIRDRIAIGVRDDQTHKKLLQVSKLTLKECIDICRSYETSNHQLKEINQEEVSAITQSNEEKSREIRCKHVRKPVHAVEDSDFDEYVACVDVKEHVCAVENPNRKDTLLAVMLLNGYRVPFQLDTGATVNILPEVSFKEVYGEGSLSLLDNADMHVVMYNRTEEKPIGKKRVQSEEPSESKPPLTTETILKEHADVFRGEGKLEDAIKQNGQINGITVNNEEFLLGQYADDTFFLLDGTQTSLSQRLDTLELLGECSGLKVNVEKAKAIWLGSKRFSKEILLPEKNLAWVFNETFDILGIAFFVETQQIVEYNYRMKLDEVRKLVDSWSRRLLSIIGKIQVIKSLAISKLVHLFTTLATPNDSSFKELETLFFSFIWGGKGDKIARKIIINDIENGGLKMTDIRSFAKALKISWIKKVWDVNYQADWKRLLISDRLYWNDVWLLNNRSLSLLACSFMENTFWRNVVESWAEYVQETVEANDILSQPLWNNAFIEIENKYVFYKLWYIKNLCYDNDLVDESGVFMSPTELINKFNLKCTFLQAYGIICVIPSSWKSKIRVFGERLLMVKFENIERLFKTKKVEISVKNCNANIDHAQPLDKKAALRVKFPKVFEGLSKLKGHQLKGHQLKLHQDDGIPPVAQPLRRIPFSRSKK</sequence>
<dbReference type="Proteomes" id="UP001249851">
    <property type="component" value="Unassembled WGS sequence"/>
</dbReference>
<protein>
    <submittedName>
        <fullName evidence="1">LINE-1 retrotransposable element ORF2 protein</fullName>
    </submittedName>
</protein>
<organism evidence="1 2">
    <name type="scientific">Acropora cervicornis</name>
    <name type="common">Staghorn coral</name>
    <dbReference type="NCBI Taxonomy" id="6130"/>
    <lineage>
        <taxon>Eukaryota</taxon>
        <taxon>Metazoa</taxon>
        <taxon>Cnidaria</taxon>
        <taxon>Anthozoa</taxon>
        <taxon>Hexacorallia</taxon>
        <taxon>Scleractinia</taxon>
        <taxon>Astrocoeniina</taxon>
        <taxon>Acroporidae</taxon>
        <taxon>Acropora</taxon>
    </lineage>
</organism>
<evidence type="ECO:0000313" key="2">
    <source>
        <dbReference type="Proteomes" id="UP001249851"/>
    </source>
</evidence>
<dbReference type="PANTHER" id="PTHR33198:SF20">
    <property type="entry name" value="RETROTRANSPOSON GAG DOMAIN-CONTAINING PROTEIN"/>
    <property type="match status" value="1"/>
</dbReference>
<gene>
    <name evidence="1" type="ORF">P5673_030096</name>
</gene>
<dbReference type="EMBL" id="JARQWQ010000126">
    <property type="protein sequence ID" value="KAK2549422.1"/>
    <property type="molecule type" value="Genomic_DNA"/>
</dbReference>
<accession>A0AAD9UTS9</accession>
<dbReference type="AlphaFoldDB" id="A0AAD9UTS9"/>
<proteinExistence type="predicted"/>
<dbReference type="PANTHER" id="PTHR33198">
    <property type="entry name" value="ANK_REP_REGION DOMAIN-CONTAINING PROTEIN-RELATED"/>
    <property type="match status" value="1"/>
</dbReference>
<reference evidence="1" key="2">
    <citation type="journal article" date="2023" name="Science">
        <title>Genomic signatures of disease resistance in endangered staghorn corals.</title>
        <authorList>
            <person name="Vollmer S.V."/>
            <person name="Selwyn J.D."/>
            <person name="Despard B.A."/>
            <person name="Roesel C.L."/>
        </authorList>
    </citation>
    <scope>NUCLEOTIDE SEQUENCE</scope>
    <source>
        <strain evidence="1">K2</strain>
    </source>
</reference>
<name>A0AAD9UTS9_ACRCE</name>